<keyword evidence="2" id="KW-1185">Reference proteome</keyword>
<sequence>VAKLTSVPAEAFGRALLKNRMETKACQQSTSFPNAHPLASCVRQHQGLQHLEDHYSGCSLDYLYAVCLSPNTCSR</sequence>
<evidence type="ECO:0000313" key="2">
    <source>
        <dbReference type="Proteomes" id="UP000005207"/>
    </source>
</evidence>
<protein>
    <submittedName>
        <fullName evidence="1">Uncharacterized protein</fullName>
    </submittedName>
</protein>
<dbReference type="Ensembl" id="ENSONIT00000053867.1">
    <property type="protein sequence ID" value="ENSONIP00000037439.1"/>
    <property type="gene ID" value="ENSONIG00000035807.1"/>
</dbReference>
<organism evidence="1 2">
    <name type="scientific">Oreochromis niloticus</name>
    <name type="common">Nile tilapia</name>
    <name type="synonym">Tilapia nilotica</name>
    <dbReference type="NCBI Taxonomy" id="8128"/>
    <lineage>
        <taxon>Eukaryota</taxon>
        <taxon>Metazoa</taxon>
        <taxon>Chordata</taxon>
        <taxon>Craniata</taxon>
        <taxon>Vertebrata</taxon>
        <taxon>Euteleostomi</taxon>
        <taxon>Actinopterygii</taxon>
        <taxon>Neopterygii</taxon>
        <taxon>Teleostei</taxon>
        <taxon>Neoteleostei</taxon>
        <taxon>Acanthomorphata</taxon>
        <taxon>Ovalentaria</taxon>
        <taxon>Cichlomorphae</taxon>
        <taxon>Cichliformes</taxon>
        <taxon>Cichlidae</taxon>
        <taxon>African cichlids</taxon>
        <taxon>Pseudocrenilabrinae</taxon>
        <taxon>Oreochromini</taxon>
        <taxon>Oreochromis</taxon>
    </lineage>
</organism>
<dbReference type="Proteomes" id="UP000005207">
    <property type="component" value="Linkage group LG6"/>
</dbReference>
<name>A0A669BNX0_ORENI</name>
<dbReference type="AlphaFoldDB" id="A0A669BNX0"/>
<reference evidence="1" key="3">
    <citation type="submission" date="2025-09" db="UniProtKB">
        <authorList>
            <consortium name="Ensembl"/>
        </authorList>
    </citation>
    <scope>IDENTIFICATION</scope>
</reference>
<evidence type="ECO:0000313" key="1">
    <source>
        <dbReference type="Ensembl" id="ENSONIP00000037439.1"/>
    </source>
</evidence>
<accession>A0A669BNX0</accession>
<reference evidence="1" key="2">
    <citation type="submission" date="2025-08" db="UniProtKB">
        <authorList>
            <consortium name="Ensembl"/>
        </authorList>
    </citation>
    <scope>IDENTIFICATION</scope>
</reference>
<reference evidence="2" key="1">
    <citation type="submission" date="2012-01" db="EMBL/GenBank/DDBJ databases">
        <title>The Genome Sequence of Oreochromis niloticus (Nile Tilapia).</title>
        <authorList>
            <consortium name="Broad Institute Genome Assembly Team"/>
            <consortium name="Broad Institute Sequencing Platform"/>
            <person name="Di Palma F."/>
            <person name="Johnson J."/>
            <person name="Lander E.S."/>
            <person name="Lindblad-Toh K."/>
        </authorList>
    </citation>
    <scope>NUCLEOTIDE SEQUENCE [LARGE SCALE GENOMIC DNA]</scope>
</reference>
<proteinExistence type="predicted"/>
<dbReference type="InParanoid" id="A0A669BNX0"/>